<dbReference type="Gramene" id="TraesROB_scaffold_014390_01G000300.1">
    <property type="protein sequence ID" value="TraesROB_scaffold_014390_01G000300.1"/>
    <property type="gene ID" value="TraesROB_scaffold_014390_01G000300"/>
</dbReference>
<dbReference type="InterPro" id="IPR044974">
    <property type="entry name" value="Disease_R_plants"/>
</dbReference>
<dbReference type="Gene3D" id="1.10.8.430">
    <property type="entry name" value="Helical domain of apoptotic protease-activating factors"/>
    <property type="match status" value="1"/>
</dbReference>
<accession>A0A3B6A2M9</accession>
<dbReference type="GO" id="GO:0006952">
    <property type="term" value="P:defense response"/>
    <property type="evidence" value="ECO:0007669"/>
    <property type="project" value="UniProtKB-KW"/>
</dbReference>
<organism evidence="5">
    <name type="scientific">Triticum aestivum</name>
    <name type="common">Wheat</name>
    <dbReference type="NCBI Taxonomy" id="4565"/>
    <lineage>
        <taxon>Eukaryota</taxon>
        <taxon>Viridiplantae</taxon>
        <taxon>Streptophyta</taxon>
        <taxon>Embryophyta</taxon>
        <taxon>Tracheophyta</taxon>
        <taxon>Spermatophyta</taxon>
        <taxon>Magnoliopsida</taxon>
        <taxon>Liliopsida</taxon>
        <taxon>Poales</taxon>
        <taxon>Poaceae</taxon>
        <taxon>BOP clade</taxon>
        <taxon>Pooideae</taxon>
        <taxon>Triticodae</taxon>
        <taxon>Triticeae</taxon>
        <taxon>Triticinae</taxon>
        <taxon>Triticum</taxon>
    </lineage>
</organism>
<feature type="domain" description="Disease resistance protein winged helix" evidence="3">
    <location>
        <begin position="92"/>
        <end position="140"/>
    </location>
</feature>
<dbReference type="Pfam" id="PF23559">
    <property type="entry name" value="WHD_DRP"/>
    <property type="match status" value="1"/>
</dbReference>
<keyword evidence="2" id="KW-0611">Plant defense</keyword>
<dbReference type="AlphaFoldDB" id="A0A3B6A2M9"/>
<dbReference type="Gramene" id="TraesKAR1D01G0357890.1">
    <property type="protein sequence ID" value="cds.TraesKAR1D01G0357890.1"/>
    <property type="gene ID" value="TraesKAR1D01G0357890"/>
</dbReference>
<name>A0A3B6A2M9_WHEAT</name>
<dbReference type="Gramene" id="TraesWEE_scaffold_020948_01G000300.1">
    <property type="protein sequence ID" value="TraesWEE_scaffold_020948_01G000300.1"/>
    <property type="gene ID" value="TraesWEE_scaffold_020948_01G000300"/>
</dbReference>
<dbReference type="InterPro" id="IPR042197">
    <property type="entry name" value="Apaf_helical"/>
</dbReference>
<dbReference type="SMR" id="A0A3B6A2M9"/>
<evidence type="ECO:0000313" key="6">
    <source>
        <dbReference type="Proteomes" id="UP000019116"/>
    </source>
</evidence>
<evidence type="ECO:0000256" key="2">
    <source>
        <dbReference type="ARBA" id="ARBA00022821"/>
    </source>
</evidence>
<dbReference type="EnsemblPlants" id="TraesCS1D02G449442.1">
    <property type="protein sequence ID" value="TraesCS1D02G449442.1.cds1"/>
    <property type="gene ID" value="TraesCS1D02G449442"/>
</dbReference>
<dbReference type="Proteomes" id="UP000019116">
    <property type="component" value="Chromosome 1D"/>
</dbReference>
<evidence type="ECO:0000259" key="4">
    <source>
        <dbReference type="Pfam" id="PF23598"/>
    </source>
</evidence>
<evidence type="ECO:0000259" key="3">
    <source>
        <dbReference type="Pfam" id="PF23559"/>
    </source>
</evidence>
<dbReference type="GO" id="GO:0051707">
    <property type="term" value="P:response to other organism"/>
    <property type="evidence" value="ECO:0007669"/>
    <property type="project" value="UniProtKB-ARBA"/>
</dbReference>
<dbReference type="InterPro" id="IPR027417">
    <property type="entry name" value="P-loop_NTPase"/>
</dbReference>
<evidence type="ECO:0000313" key="5">
    <source>
        <dbReference type="EnsemblPlants" id="TraesCS1D02G449442.1.cds1"/>
    </source>
</evidence>
<dbReference type="SUPFAM" id="SSF52058">
    <property type="entry name" value="L domain-like"/>
    <property type="match status" value="1"/>
</dbReference>
<dbReference type="PANTHER" id="PTHR23155">
    <property type="entry name" value="DISEASE RESISTANCE PROTEIN RP"/>
    <property type="match status" value="1"/>
</dbReference>
<dbReference type="Gene3D" id="3.80.10.10">
    <property type="entry name" value="Ribonuclease Inhibitor"/>
    <property type="match status" value="1"/>
</dbReference>
<feature type="domain" description="Disease resistance R13L4/SHOC-2-like LRR" evidence="4">
    <location>
        <begin position="269"/>
        <end position="377"/>
    </location>
</feature>
<dbReference type="Gramene" id="TraesCS1D02G449442.1">
    <property type="protein sequence ID" value="TraesCS1D02G449442.1.cds1"/>
    <property type="gene ID" value="TraesCS1D02G449442"/>
</dbReference>
<reference evidence="5" key="1">
    <citation type="submission" date="2018-08" db="EMBL/GenBank/DDBJ databases">
        <authorList>
            <person name="Rossello M."/>
        </authorList>
    </citation>
    <scope>NUCLEOTIDE SEQUENCE [LARGE SCALE GENOMIC DNA]</scope>
    <source>
        <strain evidence="5">cv. Chinese Spring</strain>
    </source>
</reference>
<reference evidence="5" key="2">
    <citation type="submission" date="2018-10" db="UniProtKB">
        <authorList>
            <consortium name="EnsemblPlants"/>
        </authorList>
    </citation>
    <scope>IDENTIFICATION</scope>
</reference>
<dbReference type="SUPFAM" id="SSF52540">
    <property type="entry name" value="P-loop containing nucleoside triphosphate hydrolases"/>
    <property type="match status" value="1"/>
</dbReference>
<dbReference type="OrthoDB" id="5279713at2759"/>
<sequence>MELFCRNTFGRGVEKQAELISVAEIIVHKCKGLPLAIKTMATLLCLKHPTQWFSVLDSDVWKDTTTRIAPVLQLSYDHLSSEEKICFSFCAIFPKNTELDKDMLIQLWMVNDLIPSETRGQQVFNMLVWRCFLQDVEIQKCVFSECPLDNHHFISIDTIIHRPTTCKMHDLMHDLADSVSGNDCFILQESSLSQEILQGSTYASSLHHEVRHLSVDYVGDYTIAAMEEILAPQPRTILGRTDTPLSMAKSKFLSLQASRTFPTETNMTYVKHLHYLDCSYSNISALLEATTMLYSLQTLNLTCCLYLEKLPEGMRYMSSLRHIILVACCSLDFMPQGIGQLNSLQTLTSYVVHPSAGRGIDQLKILNLGDCLSLTELRNVFSPEDAKQWNMSAKHNLK</sequence>
<protein>
    <submittedName>
        <fullName evidence="5">Uncharacterized protein</fullName>
    </submittedName>
</protein>
<dbReference type="InterPro" id="IPR055414">
    <property type="entry name" value="LRR_R13L4/SHOC2-like"/>
</dbReference>
<dbReference type="GO" id="GO:0043531">
    <property type="term" value="F:ADP binding"/>
    <property type="evidence" value="ECO:0007669"/>
    <property type="project" value="InterPro"/>
</dbReference>
<evidence type="ECO:0000256" key="1">
    <source>
        <dbReference type="ARBA" id="ARBA00022737"/>
    </source>
</evidence>
<dbReference type="Gramene" id="TraesCLE_scaffold_014397_01G000400.1">
    <property type="protein sequence ID" value="TraesCLE_scaffold_014397_01G000400.1"/>
    <property type="gene ID" value="TraesCLE_scaffold_014397_01G000400"/>
</dbReference>
<dbReference type="PANTHER" id="PTHR23155:SF1128">
    <property type="entry name" value="OS03G0849500 PROTEIN"/>
    <property type="match status" value="1"/>
</dbReference>
<keyword evidence="6" id="KW-1185">Reference proteome</keyword>
<dbReference type="Gene3D" id="1.10.10.10">
    <property type="entry name" value="Winged helix-like DNA-binding domain superfamily/Winged helix DNA-binding domain"/>
    <property type="match status" value="1"/>
</dbReference>
<dbReference type="Pfam" id="PF23598">
    <property type="entry name" value="LRR_14"/>
    <property type="match status" value="1"/>
</dbReference>
<dbReference type="STRING" id="4565.A0A3B6A2M9"/>
<dbReference type="InterPro" id="IPR058922">
    <property type="entry name" value="WHD_DRP"/>
</dbReference>
<dbReference type="InterPro" id="IPR036388">
    <property type="entry name" value="WH-like_DNA-bd_sf"/>
</dbReference>
<dbReference type="Gramene" id="TraesCS1D03G1035400.1">
    <property type="protein sequence ID" value="TraesCS1D03G1035400.1.CDS1"/>
    <property type="gene ID" value="TraesCS1D03G1035400"/>
</dbReference>
<proteinExistence type="predicted"/>
<keyword evidence="1" id="KW-0677">Repeat</keyword>
<dbReference type="InterPro" id="IPR032675">
    <property type="entry name" value="LRR_dom_sf"/>
</dbReference>